<dbReference type="GO" id="GO:0051287">
    <property type="term" value="F:NAD binding"/>
    <property type="evidence" value="ECO:0007669"/>
    <property type="project" value="InterPro"/>
</dbReference>
<proteinExistence type="inferred from homology"/>
<dbReference type="InterPro" id="IPR029753">
    <property type="entry name" value="D-isomer_DH_CS"/>
</dbReference>
<dbReference type="Pfam" id="PF02826">
    <property type="entry name" value="2-Hacid_dh_C"/>
    <property type="match status" value="1"/>
</dbReference>
<reference evidence="7" key="2">
    <citation type="submission" date="2020-09" db="EMBL/GenBank/DDBJ databases">
        <authorList>
            <person name="Sun Q."/>
            <person name="Zhou Y."/>
        </authorList>
    </citation>
    <scope>NUCLEOTIDE SEQUENCE</scope>
    <source>
        <strain evidence="7">CGMCC 4.7308</strain>
    </source>
</reference>
<dbReference type="Gene3D" id="3.40.50.720">
    <property type="entry name" value="NAD(P)-binding Rossmann-like Domain"/>
    <property type="match status" value="2"/>
</dbReference>
<dbReference type="Pfam" id="PF00389">
    <property type="entry name" value="2-Hacid_dh"/>
    <property type="match status" value="1"/>
</dbReference>
<keyword evidence="3" id="KW-0520">NAD</keyword>
<dbReference type="InterPro" id="IPR006140">
    <property type="entry name" value="D-isomer_DH_NAD-bd"/>
</dbReference>
<dbReference type="GO" id="GO:0030267">
    <property type="term" value="F:glyoxylate reductase (NADPH) activity"/>
    <property type="evidence" value="ECO:0007669"/>
    <property type="project" value="TreeGrafter"/>
</dbReference>
<reference evidence="7" key="1">
    <citation type="journal article" date="2014" name="Int. J. Syst. Evol. Microbiol.">
        <title>Complete genome sequence of Corynebacterium casei LMG S-19264T (=DSM 44701T), isolated from a smear-ripened cheese.</title>
        <authorList>
            <consortium name="US DOE Joint Genome Institute (JGI-PGF)"/>
            <person name="Walter F."/>
            <person name="Albersmeier A."/>
            <person name="Kalinowski J."/>
            <person name="Ruckert C."/>
        </authorList>
    </citation>
    <scope>NUCLEOTIDE SEQUENCE</scope>
    <source>
        <strain evidence="7">CGMCC 4.7308</strain>
    </source>
</reference>
<dbReference type="InterPro" id="IPR006139">
    <property type="entry name" value="D-isomer_2_OHA_DH_cat_dom"/>
</dbReference>
<evidence type="ECO:0000256" key="1">
    <source>
        <dbReference type="ARBA" id="ARBA00005854"/>
    </source>
</evidence>
<accession>A0A917T9E0</accession>
<feature type="domain" description="D-isomer specific 2-hydroxyacid dehydrogenase catalytic" evidence="5">
    <location>
        <begin position="46"/>
        <end position="318"/>
    </location>
</feature>
<evidence type="ECO:0000256" key="4">
    <source>
        <dbReference type="RuleBase" id="RU003719"/>
    </source>
</evidence>
<name>A0A917T9E0_9ACTN</name>
<evidence type="ECO:0000256" key="2">
    <source>
        <dbReference type="ARBA" id="ARBA00023002"/>
    </source>
</evidence>
<dbReference type="AlphaFoldDB" id="A0A917T9E0"/>
<dbReference type="InterPro" id="IPR050223">
    <property type="entry name" value="D-isomer_2-hydroxyacid_DH"/>
</dbReference>
<dbReference type="PANTHER" id="PTHR10996:SF283">
    <property type="entry name" value="GLYOXYLATE_HYDROXYPYRUVATE REDUCTASE B"/>
    <property type="match status" value="1"/>
</dbReference>
<evidence type="ECO:0000313" key="8">
    <source>
        <dbReference type="Proteomes" id="UP000655208"/>
    </source>
</evidence>
<evidence type="ECO:0000313" key="7">
    <source>
        <dbReference type="EMBL" id="GGM14687.1"/>
    </source>
</evidence>
<dbReference type="SUPFAM" id="SSF51735">
    <property type="entry name" value="NAD(P)-binding Rossmann-fold domains"/>
    <property type="match status" value="1"/>
</dbReference>
<sequence length="323" mass="34063">MNADVLWADADRFPPSDDDVRRVREAGFGFVPVDGHEVATFRRCGRDAEAVVAWGGRYDAAVFDELPRLRVLARCGAGYDNLDLAELAARHVVATYVPGGSDDEVAEHTIGLLFAVARKVVASDRAVRTGAWPSSRDLAPMARVRGSRLGLIGLGRIARAVAWRARALGMQVAAVDPFQDAEVFETAGVQRHSDLPSLLEWSDWVSLHVPGVPGGPPVLGAAELAALRPGAVLINTARGSLVDTGALVGALRSGRLGAAALDVADPEPLPPDHPLLQFDQVVVTPHSAAFSVPALAGIRRQALDNALAVLTGHPPLTPIPAED</sequence>
<dbReference type="EMBL" id="BMNA01000013">
    <property type="protein sequence ID" value="GGM14687.1"/>
    <property type="molecule type" value="Genomic_DNA"/>
</dbReference>
<feature type="domain" description="D-isomer specific 2-hydroxyacid dehydrogenase NAD-binding" evidence="6">
    <location>
        <begin position="110"/>
        <end position="288"/>
    </location>
</feature>
<gene>
    <name evidence="7" type="ORF">GCM10011594_38380</name>
</gene>
<organism evidence="7 8">
    <name type="scientific">Nakamurella endophytica</name>
    <dbReference type="NCBI Taxonomy" id="1748367"/>
    <lineage>
        <taxon>Bacteria</taxon>
        <taxon>Bacillati</taxon>
        <taxon>Actinomycetota</taxon>
        <taxon>Actinomycetes</taxon>
        <taxon>Nakamurellales</taxon>
        <taxon>Nakamurellaceae</taxon>
        <taxon>Nakamurella</taxon>
    </lineage>
</organism>
<dbReference type="GO" id="GO:0005829">
    <property type="term" value="C:cytosol"/>
    <property type="evidence" value="ECO:0007669"/>
    <property type="project" value="TreeGrafter"/>
</dbReference>
<dbReference type="RefSeq" id="WP_188944420.1">
    <property type="nucleotide sequence ID" value="NZ_BMNA01000013.1"/>
</dbReference>
<evidence type="ECO:0000259" key="5">
    <source>
        <dbReference type="Pfam" id="PF00389"/>
    </source>
</evidence>
<evidence type="ECO:0000256" key="3">
    <source>
        <dbReference type="ARBA" id="ARBA00023027"/>
    </source>
</evidence>
<dbReference type="FunFam" id="3.40.50.720:FF:000203">
    <property type="entry name" value="D-3-phosphoglycerate dehydrogenase (SerA)"/>
    <property type="match status" value="1"/>
</dbReference>
<protein>
    <submittedName>
        <fullName evidence="7">Hydroxyacid dehydrogenase</fullName>
    </submittedName>
</protein>
<dbReference type="PANTHER" id="PTHR10996">
    <property type="entry name" value="2-HYDROXYACID DEHYDROGENASE-RELATED"/>
    <property type="match status" value="1"/>
</dbReference>
<keyword evidence="8" id="KW-1185">Reference proteome</keyword>
<dbReference type="Proteomes" id="UP000655208">
    <property type="component" value="Unassembled WGS sequence"/>
</dbReference>
<evidence type="ECO:0000259" key="6">
    <source>
        <dbReference type="Pfam" id="PF02826"/>
    </source>
</evidence>
<keyword evidence="2 4" id="KW-0560">Oxidoreductase</keyword>
<dbReference type="SUPFAM" id="SSF52283">
    <property type="entry name" value="Formate/glycerate dehydrogenase catalytic domain-like"/>
    <property type="match status" value="1"/>
</dbReference>
<comment type="similarity">
    <text evidence="1 4">Belongs to the D-isomer specific 2-hydroxyacid dehydrogenase family.</text>
</comment>
<dbReference type="PROSITE" id="PS00671">
    <property type="entry name" value="D_2_HYDROXYACID_DH_3"/>
    <property type="match status" value="1"/>
</dbReference>
<dbReference type="GO" id="GO:0016618">
    <property type="term" value="F:hydroxypyruvate reductase [NAD(P)H] activity"/>
    <property type="evidence" value="ECO:0007669"/>
    <property type="project" value="TreeGrafter"/>
</dbReference>
<dbReference type="InterPro" id="IPR036291">
    <property type="entry name" value="NAD(P)-bd_dom_sf"/>
</dbReference>
<comment type="caution">
    <text evidence="7">The sequence shown here is derived from an EMBL/GenBank/DDBJ whole genome shotgun (WGS) entry which is preliminary data.</text>
</comment>